<reference evidence="5" key="2">
    <citation type="journal article" date="2024" name="Plant">
        <title>Genomic evolution and insights into agronomic trait innovations of Sesamum species.</title>
        <authorList>
            <person name="Miao H."/>
            <person name="Wang L."/>
            <person name="Qu L."/>
            <person name="Liu H."/>
            <person name="Sun Y."/>
            <person name="Le M."/>
            <person name="Wang Q."/>
            <person name="Wei S."/>
            <person name="Zheng Y."/>
            <person name="Lin W."/>
            <person name="Duan Y."/>
            <person name="Cao H."/>
            <person name="Xiong S."/>
            <person name="Wang X."/>
            <person name="Wei L."/>
            <person name="Li C."/>
            <person name="Ma Q."/>
            <person name="Ju M."/>
            <person name="Zhao R."/>
            <person name="Li G."/>
            <person name="Mu C."/>
            <person name="Tian Q."/>
            <person name="Mei H."/>
            <person name="Zhang T."/>
            <person name="Gao T."/>
            <person name="Zhang H."/>
        </authorList>
    </citation>
    <scope>NUCLEOTIDE SEQUENCE</scope>
    <source>
        <strain evidence="5">K16</strain>
    </source>
</reference>
<dbReference type="InterPro" id="IPR044759">
    <property type="entry name" value="bZIP_RF2"/>
</dbReference>
<dbReference type="CDD" id="cd14703">
    <property type="entry name" value="bZIP_plant_RF2"/>
    <property type="match status" value="1"/>
</dbReference>
<dbReference type="InterPro" id="IPR044736">
    <property type="entry name" value="Gid1/RanBPM/SPLA_SPRY"/>
</dbReference>
<dbReference type="SMART" id="SM00757">
    <property type="entry name" value="CRA"/>
    <property type="match status" value="1"/>
</dbReference>
<protein>
    <submittedName>
        <fullName evidence="5">Ran-binding protein M</fullName>
    </submittedName>
</protein>
<dbReference type="InterPro" id="IPR006595">
    <property type="entry name" value="CTLH_C"/>
</dbReference>
<dbReference type="PROSITE" id="PS50896">
    <property type="entry name" value="LISH"/>
    <property type="match status" value="1"/>
</dbReference>
<dbReference type="PROSITE" id="PS50188">
    <property type="entry name" value="B302_SPRY"/>
    <property type="match status" value="1"/>
</dbReference>
<evidence type="ECO:0000313" key="6">
    <source>
        <dbReference type="Proteomes" id="UP001289374"/>
    </source>
</evidence>
<reference evidence="5" key="1">
    <citation type="submission" date="2020-06" db="EMBL/GenBank/DDBJ databases">
        <authorList>
            <person name="Li T."/>
            <person name="Hu X."/>
            <person name="Zhang T."/>
            <person name="Song X."/>
            <person name="Zhang H."/>
            <person name="Dai N."/>
            <person name="Sheng W."/>
            <person name="Hou X."/>
            <person name="Wei L."/>
        </authorList>
    </citation>
    <scope>NUCLEOTIDE SEQUENCE</scope>
    <source>
        <strain evidence="5">K16</strain>
        <tissue evidence="5">Leaf</tissue>
    </source>
</reference>
<evidence type="ECO:0000256" key="1">
    <source>
        <dbReference type="SAM" id="Coils"/>
    </source>
</evidence>
<dbReference type="InterPro" id="IPR043136">
    <property type="entry name" value="B30.2/SPRY_sf"/>
</dbReference>
<dbReference type="InterPro" id="IPR003877">
    <property type="entry name" value="SPRY_dom"/>
</dbReference>
<dbReference type="InterPro" id="IPR024964">
    <property type="entry name" value="CTLH/CRA"/>
</dbReference>
<dbReference type="SUPFAM" id="SSF49899">
    <property type="entry name" value="Concanavalin A-like lectins/glucanases"/>
    <property type="match status" value="1"/>
</dbReference>
<dbReference type="Pfam" id="PF00622">
    <property type="entry name" value="SPRY"/>
    <property type="match status" value="1"/>
</dbReference>
<proteinExistence type="predicted"/>
<dbReference type="InterPro" id="IPR013144">
    <property type="entry name" value="CRA_dom"/>
</dbReference>
<dbReference type="InterPro" id="IPR001870">
    <property type="entry name" value="B30.2/SPRY"/>
</dbReference>
<dbReference type="InterPro" id="IPR004827">
    <property type="entry name" value="bZIP"/>
</dbReference>
<evidence type="ECO:0000256" key="2">
    <source>
        <dbReference type="SAM" id="MobiDB-lite"/>
    </source>
</evidence>
<dbReference type="PANTHER" id="PTHR12864">
    <property type="entry name" value="RAN BINDING PROTEIN 9-RELATED"/>
    <property type="match status" value="1"/>
</dbReference>
<dbReference type="GO" id="GO:0003700">
    <property type="term" value="F:DNA-binding transcription factor activity"/>
    <property type="evidence" value="ECO:0007669"/>
    <property type="project" value="InterPro"/>
</dbReference>
<feature type="coiled-coil region" evidence="1">
    <location>
        <begin position="743"/>
        <end position="784"/>
    </location>
</feature>
<dbReference type="AlphaFoldDB" id="A0AAE2BMX9"/>
<feature type="compositionally biased region" description="Low complexity" evidence="2">
    <location>
        <begin position="703"/>
        <end position="712"/>
    </location>
</feature>
<feature type="domain" description="B30.2/SPRY" evidence="3">
    <location>
        <begin position="32"/>
        <end position="240"/>
    </location>
</feature>
<dbReference type="InterPro" id="IPR013320">
    <property type="entry name" value="ConA-like_dom_sf"/>
</dbReference>
<accession>A0AAE2BMX9</accession>
<dbReference type="PROSITE" id="PS50897">
    <property type="entry name" value="CTLH"/>
    <property type="match status" value="1"/>
</dbReference>
<dbReference type="SMART" id="SM00449">
    <property type="entry name" value="SPRY"/>
    <property type="match status" value="1"/>
</dbReference>
<feature type="domain" description="CTLH" evidence="4">
    <location>
        <begin position="316"/>
        <end position="385"/>
    </location>
</feature>
<dbReference type="Gene3D" id="2.60.120.920">
    <property type="match status" value="1"/>
</dbReference>
<dbReference type="CDD" id="cd12885">
    <property type="entry name" value="SPRY_RanBP_like"/>
    <property type="match status" value="1"/>
</dbReference>
<organism evidence="5 6">
    <name type="scientific">Sesamum angolense</name>
    <dbReference type="NCBI Taxonomy" id="2727404"/>
    <lineage>
        <taxon>Eukaryota</taxon>
        <taxon>Viridiplantae</taxon>
        <taxon>Streptophyta</taxon>
        <taxon>Embryophyta</taxon>
        <taxon>Tracheophyta</taxon>
        <taxon>Spermatophyta</taxon>
        <taxon>Magnoliopsida</taxon>
        <taxon>eudicotyledons</taxon>
        <taxon>Gunneridae</taxon>
        <taxon>Pentapetalae</taxon>
        <taxon>asterids</taxon>
        <taxon>lamiids</taxon>
        <taxon>Lamiales</taxon>
        <taxon>Pedaliaceae</taxon>
        <taxon>Sesamum</taxon>
    </lineage>
</organism>
<evidence type="ECO:0000259" key="4">
    <source>
        <dbReference type="PROSITE" id="PS50897"/>
    </source>
</evidence>
<evidence type="ECO:0000259" key="3">
    <source>
        <dbReference type="PROSITE" id="PS50188"/>
    </source>
</evidence>
<keyword evidence="6" id="KW-1185">Reference proteome</keyword>
<dbReference type="InterPro" id="IPR006594">
    <property type="entry name" value="LisH"/>
</dbReference>
<feature type="region of interest" description="Disordered" evidence="2">
    <location>
        <begin position="680"/>
        <end position="728"/>
    </location>
</feature>
<gene>
    <name evidence="5" type="ORF">Sango_2188300</name>
</gene>
<dbReference type="Proteomes" id="UP001289374">
    <property type="component" value="Unassembled WGS sequence"/>
</dbReference>
<dbReference type="Pfam" id="PF10607">
    <property type="entry name" value="CTLH"/>
    <property type="match status" value="1"/>
</dbReference>
<comment type="caution">
    <text evidence="5">The sequence shown here is derived from an EMBL/GenBank/DDBJ whole genome shotgun (WGS) entry which is preliminary data.</text>
</comment>
<sequence length="849" mass="94971">MSEATSQSQPPGKDLIGSYFLDLWCHTSKTLAVKSETKSASEFEEEEEECPTELDTVNSSGGFSVVGPDKLSLLYPSVNLHGHDVGVAQANRAAPMKRLLYYFEIYVKNAGSKGQIAIGFTTSAFRLRRQPGDLVGDFGLFDALLMSSFVVGWEANSYGYHGDDGMLYRGHGKGDTFGPTYTTGDTVGGGINYATQEFFFTKNGVVVGSVYKDVKGPVIPTVAVHSQNEEVTVNFGKDPFVFDLKAYEAEQRAKQQIKIDNITIPQDASYGIVRSYLQHYGYEETLKLFDIAGQSTVPPISLVPENGFSEEDSMYALNQRRTLRQLIKSGKIDETFSTLRKWYPQIVEVDYLKLFSAELDDTSTICFLLHCQKFIELVRDGKLEEAIMYGRSEFDKFKKLSGFDDLVKDCAALLAYEQPSKSSVGYLLQESQRELVADAVNAMVLSTNPKVKDAGLCMHSCLERLIRQVTACFLEKRSLNGDQGEAFKLSRILKSEFRISGVEGQPPFVHPPRHNYLLQADSGMEGANGLSNLKTLAYTSRCVPLSPYPFLSTSTSYSDSSLVELKGNVKCQESVNNHHRCSSESFLIEEQPSWLDDLLNESETLIHRGHHRRSASDSYAYLGEAAETFNISEEPKYVNANFGTSTRSQNLLHYKDLDSNSSETKTNSLAEKNNQELEEVVSTLAVEQSRDETSSQNLEGSAEKSGGSQKSSGSKDSKRAKQHNAHRSRVRKLQYIAHLERTVQILKAEGSEVSAELEFIEQQNIILNMENRALRQRLESISQEQIIKHCNTFYINPNLFFAIKCFPTGKVYSFKCHKLFPAGTYQCQVYWPTHQKASILLAATFRNQI</sequence>
<dbReference type="InterPro" id="IPR050618">
    <property type="entry name" value="Ubq-SigPath_Reg"/>
</dbReference>
<dbReference type="SMART" id="SM00668">
    <property type="entry name" value="CTLH"/>
    <property type="match status" value="1"/>
</dbReference>
<evidence type="ECO:0000313" key="5">
    <source>
        <dbReference type="EMBL" id="KAK4391250.1"/>
    </source>
</evidence>
<dbReference type="GO" id="GO:0005634">
    <property type="term" value="C:nucleus"/>
    <property type="evidence" value="ECO:0007669"/>
    <property type="project" value="UniProtKB-ARBA"/>
</dbReference>
<name>A0AAE2BMX9_9LAMI</name>
<keyword evidence="1" id="KW-0175">Coiled coil</keyword>
<dbReference type="EMBL" id="JACGWL010000012">
    <property type="protein sequence ID" value="KAK4391250.1"/>
    <property type="molecule type" value="Genomic_DNA"/>
</dbReference>
<dbReference type="SMART" id="SM00338">
    <property type="entry name" value="BRLZ"/>
    <property type="match status" value="1"/>
</dbReference>